<gene>
    <name evidence="2" type="ORF">EZS28_047298</name>
</gene>
<reference evidence="2 3" key="1">
    <citation type="submission" date="2019-03" db="EMBL/GenBank/DDBJ databases">
        <title>Single cell metagenomics reveals metabolic interactions within the superorganism composed of flagellate Streblomastix strix and complex community of Bacteroidetes bacteria on its surface.</title>
        <authorList>
            <person name="Treitli S.C."/>
            <person name="Kolisko M."/>
            <person name="Husnik F."/>
            <person name="Keeling P."/>
            <person name="Hampl V."/>
        </authorList>
    </citation>
    <scope>NUCLEOTIDE SEQUENCE [LARGE SCALE GENOMIC DNA]</scope>
    <source>
        <strain evidence="2">ST1C</strain>
    </source>
</reference>
<dbReference type="EMBL" id="SNRW01031807">
    <property type="protein sequence ID" value="KAA6357175.1"/>
    <property type="molecule type" value="Genomic_DNA"/>
</dbReference>
<protein>
    <recommendedName>
        <fullName evidence="1">IPO4/5-like TPR repeats domain-containing protein</fullName>
    </recommendedName>
</protein>
<evidence type="ECO:0000259" key="1">
    <source>
        <dbReference type="Pfam" id="PF25780"/>
    </source>
</evidence>
<sequence>MKFERRQDYSLLWNTQNLLKEELTRLILTPDIPQNIYIHLINCISQLVVELVSNGEDAWPNLVPFLFNCASSVNPQLREGSLKIFEVVAEQNKKFFLPYFTHAVDMLKIRLQATKTSVTFLASVGKNKDRIVKLQELAPLITESFVQYAIDISTSEQAEKILEEIIHALEIRQQKY</sequence>
<dbReference type="OrthoDB" id="543373at2759"/>
<dbReference type="InterPro" id="IPR011989">
    <property type="entry name" value="ARM-like"/>
</dbReference>
<name>A0A5J4TI65_9EUKA</name>
<comment type="caution">
    <text evidence="2">The sequence shown here is derived from an EMBL/GenBank/DDBJ whole genome shotgun (WGS) entry which is preliminary data.</text>
</comment>
<proteinExistence type="predicted"/>
<dbReference type="Proteomes" id="UP000324800">
    <property type="component" value="Unassembled WGS sequence"/>
</dbReference>
<dbReference type="Pfam" id="PF25780">
    <property type="entry name" value="TPR_IPO5"/>
    <property type="match status" value="1"/>
</dbReference>
<feature type="domain" description="IPO4/5-like TPR repeats" evidence="1">
    <location>
        <begin position="40"/>
        <end position="166"/>
    </location>
</feature>
<organism evidence="2 3">
    <name type="scientific">Streblomastix strix</name>
    <dbReference type="NCBI Taxonomy" id="222440"/>
    <lineage>
        <taxon>Eukaryota</taxon>
        <taxon>Metamonada</taxon>
        <taxon>Preaxostyla</taxon>
        <taxon>Oxymonadida</taxon>
        <taxon>Streblomastigidae</taxon>
        <taxon>Streblomastix</taxon>
    </lineage>
</organism>
<evidence type="ECO:0000313" key="2">
    <source>
        <dbReference type="EMBL" id="KAA6357175.1"/>
    </source>
</evidence>
<accession>A0A5J4TI65</accession>
<dbReference type="InterPro" id="IPR016024">
    <property type="entry name" value="ARM-type_fold"/>
</dbReference>
<dbReference type="InterPro" id="IPR057672">
    <property type="entry name" value="TPR_IPO4/5"/>
</dbReference>
<evidence type="ECO:0000313" key="3">
    <source>
        <dbReference type="Proteomes" id="UP000324800"/>
    </source>
</evidence>
<dbReference type="SUPFAM" id="SSF48371">
    <property type="entry name" value="ARM repeat"/>
    <property type="match status" value="1"/>
</dbReference>
<dbReference type="AlphaFoldDB" id="A0A5J4TI65"/>
<dbReference type="Gene3D" id="1.25.10.10">
    <property type="entry name" value="Leucine-rich Repeat Variant"/>
    <property type="match status" value="1"/>
</dbReference>